<accession>A0A146KPW1</accession>
<protein>
    <submittedName>
        <fullName evidence="1">Uncharacterized protein</fullName>
    </submittedName>
</protein>
<dbReference type="EMBL" id="GDHC01020078">
    <property type="protein sequence ID" value="JAP98550.1"/>
    <property type="molecule type" value="Transcribed_RNA"/>
</dbReference>
<name>A0A146KPW1_LYGHE</name>
<sequence length="100" mass="11277">RSYTLKSIVSDLVVPAACRAIPRPVVAAVFLQVTPITSIPIECYGRNKQLRVCSKTFANMAEAPSDPIFERYKKAYTNIRKLTSNLDLYKDQANSRRHSC</sequence>
<feature type="non-terminal residue" evidence="1">
    <location>
        <position position="100"/>
    </location>
</feature>
<organism evidence="1">
    <name type="scientific">Lygus hesperus</name>
    <name type="common">Western plant bug</name>
    <dbReference type="NCBI Taxonomy" id="30085"/>
    <lineage>
        <taxon>Eukaryota</taxon>
        <taxon>Metazoa</taxon>
        <taxon>Ecdysozoa</taxon>
        <taxon>Arthropoda</taxon>
        <taxon>Hexapoda</taxon>
        <taxon>Insecta</taxon>
        <taxon>Pterygota</taxon>
        <taxon>Neoptera</taxon>
        <taxon>Paraneoptera</taxon>
        <taxon>Hemiptera</taxon>
        <taxon>Heteroptera</taxon>
        <taxon>Panheteroptera</taxon>
        <taxon>Cimicomorpha</taxon>
        <taxon>Miridae</taxon>
        <taxon>Mirini</taxon>
        <taxon>Lygus</taxon>
    </lineage>
</organism>
<gene>
    <name evidence="1" type="ORF">g.80444</name>
</gene>
<reference evidence="1" key="1">
    <citation type="journal article" date="2016" name="Gigascience">
        <title>De novo construction of an expanded transcriptome assembly for the western tarnished plant bug, Lygus hesperus.</title>
        <authorList>
            <person name="Tassone E.E."/>
            <person name="Geib S.M."/>
            <person name="Hall B."/>
            <person name="Fabrick J.A."/>
            <person name="Brent C.S."/>
            <person name="Hull J.J."/>
        </authorList>
    </citation>
    <scope>NUCLEOTIDE SEQUENCE</scope>
</reference>
<evidence type="ECO:0000313" key="1">
    <source>
        <dbReference type="EMBL" id="JAP98550.1"/>
    </source>
</evidence>
<proteinExistence type="predicted"/>
<feature type="non-terminal residue" evidence="1">
    <location>
        <position position="1"/>
    </location>
</feature>
<dbReference type="AlphaFoldDB" id="A0A146KPW1"/>